<evidence type="ECO:0000256" key="2">
    <source>
        <dbReference type="ARBA" id="ARBA00023264"/>
    </source>
</evidence>
<dbReference type="SUPFAM" id="SSF56112">
    <property type="entry name" value="Protein kinase-like (PK-like)"/>
    <property type="match status" value="1"/>
</dbReference>
<dbReference type="PANTHER" id="PTHR22603:SF93">
    <property type="entry name" value="RE24176P"/>
    <property type="match status" value="1"/>
</dbReference>
<name>A0A1B6GMF7_9HEMI</name>
<dbReference type="PANTHER" id="PTHR22603">
    <property type="entry name" value="CHOLINE/ETHANOALAMINE KINASE"/>
    <property type="match status" value="1"/>
</dbReference>
<keyword evidence="2" id="KW-1208">Phospholipid metabolism</keyword>
<keyword evidence="1" id="KW-0594">Phospholipid biosynthesis</keyword>
<dbReference type="GO" id="GO:0004305">
    <property type="term" value="F:ethanolamine kinase activity"/>
    <property type="evidence" value="ECO:0007669"/>
    <property type="project" value="TreeGrafter"/>
</dbReference>
<reference evidence="4" key="1">
    <citation type="submission" date="2015-11" db="EMBL/GenBank/DDBJ databases">
        <title>De novo transcriptome assembly of four potential Pierce s Disease insect vectors from Arizona vineyards.</title>
        <authorList>
            <person name="Tassone E.E."/>
        </authorList>
    </citation>
    <scope>NUCLEOTIDE SEQUENCE</scope>
</reference>
<dbReference type="GO" id="GO:0005737">
    <property type="term" value="C:cytoplasm"/>
    <property type="evidence" value="ECO:0007669"/>
    <property type="project" value="TreeGrafter"/>
</dbReference>
<dbReference type="EMBL" id="GECZ01006144">
    <property type="protein sequence ID" value="JAS63625.1"/>
    <property type="molecule type" value="Transcribed_RNA"/>
</dbReference>
<keyword evidence="1" id="KW-0443">Lipid metabolism</keyword>
<gene>
    <name evidence="4" type="ORF">g.13748</name>
</gene>
<dbReference type="Gene3D" id="3.30.200.20">
    <property type="entry name" value="Phosphorylase Kinase, domain 1"/>
    <property type="match status" value="1"/>
</dbReference>
<comment type="similarity">
    <text evidence="3">Belongs to the choline/ethanolamine kinase family.</text>
</comment>
<proteinExistence type="inferred from homology"/>
<evidence type="ECO:0000313" key="4">
    <source>
        <dbReference type="EMBL" id="JAS63625.1"/>
    </source>
</evidence>
<evidence type="ECO:0008006" key="5">
    <source>
        <dbReference type="Google" id="ProtNLM"/>
    </source>
</evidence>
<evidence type="ECO:0000256" key="3">
    <source>
        <dbReference type="ARBA" id="ARBA00038211"/>
    </source>
</evidence>
<dbReference type="GO" id="GO:0006646">
    <property type="term" value="P:phosphatidylethanolamine biosynthetic process"/>
    <property type="evidence" value="ECO:0007669"/>
    <property type="project" value="TreeGrafter"/>
</dbReference>
<dbReference type="InterPro" id="IPR011009">
    <property type="entry name" value="Kinase-like_dom_sf"/>
</dbReference>
<dbReference type="Pfam" id="PF01633">
    <property type="entry name" value="Choline_kinase"/>
    <property type="match status" value="1"/>
</dbReference>
<sequence length="451" mass="52803">RYFASSAADLPSLLSYFARPAKQYCHHYLEDTAVLSSIHDTDIATWRMLTVATKEIIAVSRHSDKDVSSPASSAEIQFSETAFRFCREFLPGSWRNIQLSDLIFHKISGGLSNLLYCCELPGHIPVTEAEPRKVLVRFYGQVNRNRALETLITECVILTLLSERQRGPRLYGVFPGGRLEEYVAARPLMTIELAHPNVSSKIAQKLATIHLMDVPMNRNPTRMWDYIERWVQSIEHLVEQQVTDNPELITMIEKLRELDVRKELVWLRKFLEKVNSPVVFCHNDMQEGNILLRNGDSEGQLTEPALENITVDDLVVIDFEYCGYNQRGFDLANHFAEWMYDYKNDSHPYFWFRPEKDQASVKQKEWFVEAYLSTLTESPSYRKRPEDTLEHILVEIEYYTLASHFFWSLWSVVSNSNTFNRVVEFDYWCYGESRFKEYYSHKAKLLKHYVR</sequence>
<organism evidence="4">
    <name type="scientific">Cuerna arida</name>
    <dbReference type="NCBI Taxonomy" id="1464854"/>
    <lineage>
        <taxon>Eukaryota</taxon>
        <taxon>Metazoa</taxon>
        <taxon>Ecdysozoa</taxon>
        <taxon>Arthropoda</taxon>
        <taxon>Hexapoda</taxon>
        <taxon>Insecta</taxon>
        <taxon>Pterygota</taxon>
        <taxon>Neoptera</taxon>
        <taxon>Paraneoptera</taxon>
        <taxon>Hemiptera</taxon>
        <taxon>Auchenorrhyncha</taxon>
        <taxon>Membracoidea</taxon>
        <taxon>Cicadellidae</taxon>
        <taxon>Cicadellinae</taxon>
        <taxon>Proconiini</taxon>
        <taxon>Cuerna</taxon>
    </lineage>
</organism>
<keyword evidence="1" id="KW-0444">Lipid biosynthesis</keyword>
<evidence type="ECO:0000256" key="1">
    <source>
        <dbReference type="ARBA" id="ARBA00023209"/>
    </source>
</evidence>
<dbReference type="AlphaFoldDB" id="A0A1B6GMF7"/>
<dbReference type="Gene3D" id="3.90.1200.10">
    <property type="match status" value="1"/>
</dbReference>
<feature type="non-terminal residue" evidence="4">
    <location>
        <position position="1"/>
    </location>
</feature>
<dbReference type="GO" id="GO:0004103">
    <property type="term" value="F:choline kinase activity"/>
    <property type="evidence" value="ECO:0007669"/>
    <property type="project" value="TreeGrafter"/>
</dbReference>
<accession>A0A1B6GMF7</accession>
<protein>
    <recommendedName>
        <fullName evidence="5">Choline/ethanolamine kinase</fullName>
    </recommendedName>
</protein>